<keyword evidence="13" id="KW-1185">Reference proteome</keyword>
<keyword evidence="5 9" id="KW-0443">Lipid metabolism</keyword>
<evidence type="ECO:0000256" key="8">
    <source>
        <dbReference type="ARBA" id="ARBA00023315"/>
    </source>
</evidence>
<dbReference type="STRING" id="1859473.BG261_00575"/>
<accession>A0A1E8GS16</accession>
<dbReference type="OrthoDB" id="9815506at2"/>
<keyword evidence="3 9" id="KW-0808">Transferase</keyword>
<evidence type="ECO:0000256" key="7">
    <source>
        <dbReference type="ARBA" id="ARBA00023268"/>
    </source>
</evidence>
<dbReference type="HAMAP" id="MF_01815">
    <property type="entry name" value="FabH"/>
    <property type="match status" value="1"/>
</dbReference>
<evidence type="ECO:0000256" key="5">
    <source>
        <dbReference type="ARBA" id="ARBA00023098"/>
    </source>
</evidence>
<keyword evidence="7 9" id="KW-0511">Multifunctional enzyme</keyword>
<dbReference type="NCBIfam" id="NF006829">
    <property type="entry name" value="PRK09352.1"/>
    <property type="match status" value="1"/>
</dbReference>
<feature type="region of interest" description="ACP-binding" evidence="9">
    <location>
        <begin position="248"/>
        <end position="252"/>
    </location>
</feature>
<feature type="active site" evidence="9">
    <location>
        <position position="277"/>
    </location>
</feature>
<dbReference type="NCBIfam" id="TIGR00747">
    <property type="entry name" value="fabH"/>
    <property type="match status" value="1"/>
</dbReference>
<dbReference type="Gene3D" id="3.40.47.10">
    <property type="match status" value="1"/>
</dbReference>
<dbReference type="AlphaFoldDB" id="A0A1E8GS16"/>
<dbReference type="PANTHER" id="PTHR43091">
    <property type="entry name" value="3-OXOACYL-[ACYL-CARRIER-PROTEIN] SYNTHASE"/>
    <property type="match status" value="1"/>
</dbReference>
<dbReference type="PANTHER" id="PTHR43091:SF1">
    <property type="entry name" value="BETA-KETOACYL-[ACYL-CARRIER-PROTEIN] SYNTHASE III, CHLOROPLASTIC"/>
    <property type="match status" value="1"/>
</dbReference>
<feature type="domain" description="Beta-ketoacyl-[acyl-carrier-protein] synthase III C-terminal" evidence="10">
    <location>
        <begin position="239"/>
        <end position="321"/>
    </location>
</feature>
<dbReference type="InterPro" id="IPR016039">
    <property type="entry name" value="Thiolase-like"/>
</dbReference>
<evidence type="ECO:0000313" key="12">
    <source>
        <dbReference type="EMBL" id="OFI50413.1"/>
    </source>
</evidence>
<comment type="subcellular location">
    <subcellularLocation>
        <location evidence="9">Cytoplasm</location>
    </subcellularLocation>
</comment>
<comment type="catalytic activity">
    <reaction evidence="9">
        <text>malonyl-[ACP] + acetyl-CoA + H(+) = 3-oxobutanoyl-[ACP] + CO2 + CoA</text>
        <dbReference type="Rhea" id="RHEA:12080"/>
        <dbReference type="Rhea" id="RHEA-COMP:9623"/>
        <dbReference type="Rhea" id="RHEA-COMP:9625"/>
        <dbReference type="ChEBI" id="CHEBI:15378"/>
        <dbReference type="ChEBI" id="CHEBI:16526"/>
        <dbReference type="ChEBI" id="CHEBI:57287"/>
        <dbReference type="ChEBI" id="CHEBI:57288"/>
        <dbReference type="ChEBI" id="CHEBI:78449"/>
        <dbReference type="ChEBI" id="CHEBI:78450"/>
        <dbReference type="EC" id="2.3.1.180"/>
    </reaction>
</comment>
<organism evidence="12 13">
    <name type="scientific">Floricoccus tropicus</name>
    <dbReference type="NCBI Taxonomy" id="1859473"/>
    <lineage>
        <taxon>Bacteria</taxon>
        <taxon>Bacillati</taxon>
        <taxon>Bacillota</taxon>
        <taxon>Bacilli</taxon>
        <taxon>Lactobacillales</taxon>
        <taxon>Streptococcaceae</taxon>
        <taxon>Floricoccus</taxon>
    </lineage>
</organism>
<proteinExistence type="inferred from homology"/>
<keyword evidence="9" id="KW-0963">Cytoplasm</keyword>
<comment type="caution">
    <text evidence="12">The sequence shown here is derived from an EMBL/GenBank/DDBJ whole genome shotgun (WGS) entry which is preliminary data.</text>
</comment>
<dbReference type="EC" id="2.3.1.180" evidence="9"/>
<comment type="pathway">
    <text evidence="9">Lipid metabolism; fatty acid biosynthesis.</text>
</comment>
<feature type="active site" evidence="9">
    <location>
        <position position="113"/>
    </location>
</feature>
<evidence type="ECO:0000256" key="1">
    <source>
        <dbReference type="ARBA" id="ARBA00008642"/>
    </source>
</evidence>
<comment type="similarity">
    <text evidence="1 9">Belongs to the thiolase-like superfamily. FabH family.</text>
</comment>
<name>A0A1E8GS16_9LACT</name>
<evidence type="ECO:0000256" key="2">
    <source>
        <dbReference type="ARBA" id="ARBA00022516"/>
    </source>
</evidence>
<dbReference type="Proteomes" id="UP000178622">
    <property type="component" value="Unassembled WGS sequence"/>
</dbReference>
<comment type="domain">
    <text evidence="9">The last Arg residue of the ACP-binding site is essential for the weak association between ACP/AcpP and FabH.</text>
</comment>
<gene>
    <name evidence="9" type="primary">fabH</name>
    <name evidence="12" type="ORF">BG261_00575</name>
</gene>
<dbReference type="GO" id="GO:0033818">
    <property type="term" value="F:beta-ketoacyl-acyl-carrier-protein synthase III activity"/>
    <property type="evidence" value="ECO:0007669"/>
    <property type="project" value="UniProtKB-UniRule"/>
</dbReference>
<dbReference type="InterPro" id="IPR013747">
    <property type="entry name" value="ACP_syn_III_C"/>
</dbReference>
<evidence type="ECO:0000259" key="11">
    <source>
        <dbReference type="Pfam" id="PF08545"/>
    </source>
</evidence>
<dbReference type="EMBL" id="MKIR01000001">
    <property type="protein sequence ID" value="OFI50413.1"/>
    <property type="molecule type" value="Genomic_DNA"/>
</dbReference>
<sequence length="322" mass="34783">MGQFAKIIATASYTPDNVVTNDDLSQILDTNDEWIYSRTGIKERHISTGQDTSDLCIEVAKKMLDESGLDANDIDFIIVASMTPDYQSPSTACIVQGAIEAKNAWALDVSAACSGFVYALTVAEKMVGASNKRGMVIAGDVMSKAVDWSDRSTAVLFGDGAGGVILESSQEQHILSSNLYAQGEKANCLQSGKSPVTNPWVKSDSSSKENSLEKLSMDGRQIFSFVVGNVSKTIKDYSEQIDYYLLHQANARILDQVSKKIGQPREKFLQNIEKYGNTSSASVAILLDEAIKNEILTLGSGQQILLSAFGGGLTWGNILIKL</sequence>
<dbReference type="UniPathway" id="UPA00094"/>
<dbReference type="CDD" id="cd00830">
    <property type="entry name" value="KAS_III"/>
    <property type="match status" value="1"/>
</dbReference>
<keyword evidence="4 9" id="KW-0276">Fatty acid metabolism</keyword>
<feature type="active site" evidence="9">
    <location>
        <position position="247"/>
    </location>
</feature>
<dbReference type="InterPro" id="IPR004655">
    <property type="entry name" value="FabH"/>
</dbReference>
<keyword evidence="8 9" id="KW-0012">Acyltransferase</keyword>
<keyword evidence="6 9" id="KW-0275">Fatty acid biosynthesis</keyword>
<dbReference type="SUPFAM" id="SSF53901">
    <property type="entry name" value="Thiolase-like"/>
    <property type="match status" value="1"/>
</dbReference>
<protein>
    <recommendedName>
        <fullName evidence="9">Beta-ketoacyl-[acyl-carrier-protein] synthase III</fullName>
        <shortName evidence="9">Beta-ketoacyl-ACP synthase III</shortName>
        <shortName evidence="9">KAS III</shortName>
        <ecNumber evidence="9">2.3.1.180</ecNumber>
    </recommendedName>
    <alternativeName>
        <fullName evidence="9">3-oxoacyl-[acyl-carrier-protein] synthase 3</fullName>
    </alternativeName>
    <alternativeName>
        <fullName evidence="9">3-oxoacyl-[acyl-carrier-protein] synthase III</fullName>
    </alternativeName>
</protein>
<reference evidence="13" key="1">
    <citation type="submission" date="2016-09" db="EMBL/GenBank/DDBJ databases">
        <title>Draft genome sequence of a novel species of the family Streptococcaceae isolated from flowers.</title>
        <authorList>
            <person name="Chuah L.-O."/>
            <person name="Yap K.-P."/>
            <person name="Thong K.L."/>
            <person name="Liong M.T."/>
            <person name="Ahmad R."/>
            <person name="Rusul G."/>
        </authorList>
    </citation>
    <scope>NUCLEOTIDE SEQUENCE [LARGE SCALE GENOMIC DNA]</scope>
    <source>
        <strain evidence="13">DF1</strain>
    </source>
</reference>
<keyword evidence="2 9" id="KW-0444">Lipid biosynthesis</keyword>
<dbReference type="Pfam" id="PF08541">
    <property type="entry name" value="ACP_syn_III_C"/>
    <property type="match status" value="1"/>
</dbReference>
<dbReference type="GO" id="GO:0004315">
    <property type="term" value="F:3-oxoacyl-[acyl-carrier-protein] synthase activity"/>
    <property type="evidence" value="ECO:0007669"/>
    <property type="project" value="InterPro"/>
</dbReference>
<dbReference type="GO" id="GO:0006633">
    <property type="term" value="P:fatty acid biosynthetic process"/>
    <property type="evidence" value="ECO:0007669"/>
    <property type="project" value="UniProtKB-UniRule"/>
</dbReference>
<dbReference type="InterPro" id="IPR013751">
    <property type="entry name" value="ACP_syn_III_N"/>
</dbReference>
<dbReference type="Pfam" id="PF08545">
    <property type="entry name" value="ACP_syn_III"/>
    <property type="match status" value="1"/>
</dbReference>
<dbReference type="GO" id="GO:0005737">
    <property type="term" value="C:cytoplasm"/>
    <property type="evidence" value="ECO:0007669"/>
    <property type="project" value="UniProtKB-SubCell"/>
</dbReference>
<evidence type="ECO:0000256" key="4">
    <source>
        <dbReference type="ARBA" id="ARBA00022832"/>
    </source>
</evidence>
<feature type="domain" description="Beta-ketoacyl-[acyl-carrier-protein] synthase III N-terminal" evidence="11">
    <location>
        <begin position="107"/>
        <end position="183"/>
    </location>
</feature>
<comment type="subunit">
    <text evidence="9">Homodimer.</text>
</comment>
<evidence type="ECO:0000259" key="10">
    <source>
        <dbReference type="Pfam" id="PF08541"/>
    </source>
</evidence>
<comment type="function">
    <text evidence="9">Catalyzes the condensation reaction of fatty acid synthesis by the addition to an acyl acceptor of two carbons from malonyl-ACP. Catalyzes the first condensation reaction which initiates fatty acid synthesis and may therefore play a role in governing the total rate of fatty acid production. Possesses both acetoacetyl-ACP synthase and acetyl transacylase activities. Its substrate specificity determines the biosynthesis of branched-chain and/or straight-chain of fatty acids.</text>
</comment>
<evidence type="ECO:0000256" key="6">
    <source>
        <dbReference type="ARBA" id="ARBA00023160"/>
    </source>
</evidence>
<evidence type="ECO:0000313" key="13">
    <source>
        <dbReference type="Proteomes" id="UP000178622"/>
    </source>
</evidence>
<evidence type="ECO:0000256" key="9">
    <source>
        <dbReference type="HAMAP-Rule" id="MF_01815"/>
    </source>
</evidence>
<evidence type="ECO:0000256" key="3">
    <source>
        <dbReference type="ARBA" id="ARBA00022679"/>
    </source>
</evidence>
<dbReference type="RefSeq" id="WP_070791174.1">
    <property type="nucleotide sequence ID" value="NZ_MKIR01000001.1"/>
</dbReference>